<proteinExistence type="predicted"/>
<feature type="compositionally biased region" description="Basic and acidic residues" evidence="1">
    <location>
        <begin position="144"/>
        <end position="155"/>
    </location>
</feature>
<feature type="compositionally biased region" description="Basic and acidic residues" evidence="1">
    <location>
        <begin position="168"/>
        <end position="180"/>
    </location>
</feature>
<dbReference type="PANTHER" id="PTHR23146:SF0">
    <property type="entry name" value="RNA POLYMERASE-ASSOCIATED PROTEIN LEO1"/>
    <property type="match status" value="1"/>
</dbReference>
<sequence>MSSPDRMNDLFGSDEEEERNSVTSDQEYSRNSNKSRGGSGKDRDRRRTQMNSSDEDSERDTKRNSRSAKRAGVSSSDEENYKKPRKSNSRRRSHSRDNSDRETNRKKSLATDLFGSSEEEEEPRKRSESNLDDIFGSDPESEAEEKNSRKSRTDLDGMFGSEPEDEDFSNKEKGKSKLEEMFGSEPEDDNEPARGQSPKGSKRYREAEEAVERITFECQLQHIPHPTSEDSKHYLARLPNFMNTELKAFDPDTYEEDQQEGTEEERAQKIKLQVENTIRWRYAKDANNEIVKESNAKFVKWSDGTLSLLLGEELFDINTKSMDHDNQYVIVHHPVEGLLETQIRYTDTMAFRPSSVAGATQRKMVMAIAGKHKKVQRAKMFITTTDPEKQKQELEAREAEKLRAQRRLESQRRNKASRYSQGLTEADLEAESDEERSHTKRGGGRRGDYQDGDGFVVDDDEDVA</sequence>
<feature type="compositionally biased region" description="Basic and acidic residues" evidence="1">
    <location>
        <begin position="386"/>
        <end position="412"/>
    </location>
</feature>
<dbReference type="Pfam" id="PF04004">
    <property type="entry name" value="Leo1"/>
    <property type="match status" value="1"/>
</dbReference>
<dbReference type="PANTHER" id="PTHR23146">
    <property type="entry name" value="LEO1 PROTEIN"/>
    <property type="match status" value="1"/>
</dbReference>
<evidence type="ECO:0000313" key="3">
    <source>
        <dbReference type="Proteomes" id="UP001479436"/>
    </source>
</evidence>
<feature type="region of interest" description="Disordered" evidence="1">
    <location>
        <begin position="382"/>
        <end position="464"/>
    </location>
</feature>
<organism evidence="2 3">
    <name type="scientific">Basidiobolus ranarum</name>
    <dbReference type="NCBI Taxonomy" id="34480"/>
    <lineage>
        <taxon>Eukaryota</taxon>
        <taxon>Fungi</taxon>
        <taxon>Fungi incertae sedis</taxon>
        <taxon>Zoopagomycota</taxon>
        <taxon>Entomophthoromycotina</taxon>
        <taxon>Basidiobolomycetes</taxon>
        <taxon>Basidiobolales</taxon>
        <taxon>Basidiobolaceae</taxon>
        <taxon>Basidiobolus</taxon>
    </lineage>
</organism>
<feature type="compositionally biased region" description="Basic residues" evidence="1">
    <location>
        <begin position="83"/>
        <end position="94"/>
    </location>
</feature>
<name>A0ABR2WI13_9FUNG</name>
<accession>A0ABR2WI13</accession>
<feature type="compositionally biased region" description="Basic and acidic residues" evidence="1">
    <location>
        <begin position="95"/>
        <end position="105"/>
    </location>
</feature>
<evidence type="ECO:0000313" key="2">
    <source>
        <dbReference type="EMBL" id="KAK9761153.1"/>
    </source>
</evidence>
<evidence type="ECO:0000256" key="1">
    <source>
        <dbReference type="SAM" id="MobiDB-lite"/>
    </source>
</evidence>
<reference evidence="2 3" key="1">
    <citation type="submission" date="2023-04" db="EMBL/GenBank/DDBJ databases">
        <title>Genome of Basidiobolus ranarum AG-B5.</title>
        <authorList>
            <person name="Stajich J.E."/>
            <person name="Carter-House D."/>
            <person name="Gryganskyi A."/>
        </authorList>
    </citation>
    <scope>NUCLEOTIDE SEQUENCE [LARGE SCALE GENOMIC DNA]</scope>
    <source>
        <strain evidence="2 3">AG-B5</strain>
    </source>
</reference>
<protein>
    <submittedName>
        <fullName evidence="2">Paf1 complex component</fullName>
    </submittedName>
</protein>
<feature type="region of interest" description="Disordered" evidence="1">
    <location>
        <begin position="1"/>
        <end position="208"/>
    </location>
</feature>
<dbReference type="Proteomes" id="UP001479436">
    <property type="component" value="Unassembled WGS sequence"/>
</dbReference>
<keyword evidence="3" id="KW-1185">Reference proteome</keyword>
<comment type="caution">
    <text evidence="2">The sequence shown here is derived from an EMBL/GenBank/DDBJ whole genome shotgun (WGS) entry which is preliminary data.</text>
</comment>
<gene>
    <name evidence="2" type="primary">LEO1</name>
    <name evidence="2" type="ORF">K7432_014153</name>
</gene>
<feature type="non-terminal residue" evidence="2">
    <location>
        <position position="464"/>
    </location>
</feature>
<dbReference type="EMBL" id="JASJQH010001534">
    <property type="protein sequence ID" value="KAK9761153.1"/>
    <property type="molecule type" value="Genomic_DNA"/>
</dbReference>
<dbReference type="InterPro" id="IPR007149">
    <property type="entry name" value="Leo1"/>
</dbReference>